<dbReference type="PANTHER" id="PTHR13847">
    <property type="entry name" value="SARCOSINE DEHYDROGENASE-RELATED"/>
    <property type="match status" value="1"/>
</dbReference>
<evidence type="ECO:0000259" key="2">
    <source>
        <dbReference type="Pfam" id="PF01266"/>
    </source>
</evidence>
<dbReference type="RefSeq" id="WP_212591626.1">
    <property type="nucleotide sequence ID" value="NZ_FZON01000055.1"/>
</dbReference>
<dbReference type="Pfam" id="PF01266">
    <property type="entry name" value="DAO"/>
    <property type="match status" value="1"/>
</dbReference>
<proteinExistence type="predicted"/>
<keyword evidence="1" id="KW-0560">Oxidoreductase</keyword>
<dbReference type="GO" id="GO:0016491">
    <property type="term" value="F:oxidoreductase activity"/>
    <property type="evidence" value="ECO:0007669"/>
    <property type="project" value="UniProtKB-KW"/>
</dbReference>
<gene>
    <name evidence="3" type="ORF">SAMN04488078_10554</name>
</gene>
<organism evidence="3 4">
    <name type="scientific">Antarctobacter heliothermus</name>
    <dbReference type="NCBI Taxonomy" id="74033"/>
    <lineage>
        <taxon>Bacteria</taxon>
        <taxon>Pseudomonadati</taxon>
        <taxon>Pseudomonadota</taxon>
        <taxon>Alphaproteobacteria</taxon>
        <taxon>Rhodobacterales</taxon>
        <taxon>Roseobacteraceae</taxon>
        <taxon>Antarctobacter</taxon>
    </lineage>
</organism>
<dbReference type="SUPFAM" id="SSF54373">
    <property type="entry name" value="FAD-linked reductases, C-terminal domain"/>
    <property type="match status" value="1"/>
</dbReference>
<dbReference type="InterPro" id="IPR006076">
    <property type="entry name" value="FAD-dep_OxRdtase"/>
</dbReference>
<reference evidence="3 4" key="1">
    <citation type="submission" date="2017-06" db="EMBL/GenBank/DDBJ databases">
        <authorList>
            <person name="Kim H.J."/>
            <person name="Triplett B.A."/>
        </authorList>
    </citation>
    <scope>NUCLEOTIDE SEQUENCE [LARGE SCALE GENOMIC DNA]</scope>
    <source>
        <strain evidence="3 4">DSM 11445</strain>
    </source>
</reference>
<dbReference type="GO" id="GO:0005737">
    <property type="term" value="C:cytoplasm"/>
    <property type="evidence" value="ECO:0007669"/>
    <property type="project" value="TreeGrafter"/>
</dbReference>
<dbReference type="InterPro" id="IPR036188">
    <property type="entry name" value="FAD/NAD-bd_sf"/>
</dbReference>
<protein>
    <submittedName>
        <fullName evidence="3">D-amino-acid dehydrogenase</fullName>
    </submittedName>
</protein>
<dbReference type="EMBL" id="FZON01000055">
    <property type="protein sequence ID" value="SNT07499.1"/>
    <property type="molecule type" value="Genomic_DNA"/>
</dbReference>
<feature type="domain" description="FAD dependent oxidoreductase" evidence="2">
    <location>
        <begin position="8"/>
        <end position="396"/>
    </location>
</feature>
<dbReference type="AlphaFoldDB" id="A0A239JP04"/>
<evidence type="ECO:0000313" key="4">
    <source>
        <dbReference type="Proteomes" id="UP000198440"/>
    </source>
</evidence>
<dbReference type="SUPFAM" id="SSF51905">
    <property type="entry name" value="FAD/NAD(P)-binding domain"/>
    <property type="match status" value="1"/>
</dbReference>
<dbReference type="Gene3D" id="3.50.50.60">
    <property type="entry name" value="FAD/NAD(P)-binding domain"/>
    <property type="match status" value="2"/>
</dbReference>
<dbReference type="Gene3D" id="3.30.9.10">
    <property type="entry name" value="D-Amino Acid Oxidase, subunit A, domain 2"/>
    <property type="match status" value="1"/>
</dbReference>
<dbReference type="Proteomes" id="UP000198440">
    <property type="component" value="Unassembled WGS sequence"/>
</dbReference>
<evidence type="ECO:0000256" key="1">
    <source>
        <dbReference type="ARBA" id="ARBA00023002"/>
    </source>
</evidence>
<name>A0A239JP04_9RHOB</name>
<dbReference type="PANTHER" id="PTHR13847:SF289">
    <property type="entry name" value="GLYCINE OXIDASE"/>
    <property type="match status" value="1"/>
</dbReference>
<sequence>MTQSKPTLVIGAGVVGAAIALDLQKRGKQVTLIDRDAPGRGASFGNMASIAVTEFTPASRPAVWQQVPGWLMDPEGPVSVRLGHMPRLVPWFWRFLMASRPATLRRLETAGAALCARALGDTQALLRELGAEEDLSDTGCLALYQDASAFHADRDHIQILERFGFAHEVIGQRALRELVPEIAPDIQQAVIFPDNRSMNDPHRYVTRIVARFEELGGTVLRGDVTGFDRAARITSVRLADGRALEAGTVVLCAGVFTARMARWLGEPIPLETERGYHTQIMAPGLHLDHALIWPARAFMVTPTAGGIRVGGTVEMAGLDTPPDWRRARITVKHAQAALPNLCVAEASEWMGHRPALPDTVPILSASAKTPGVFYATGHGHLGLTNAATTARLMGQLIDGETPEVDLHHFRITRF</sequence>
<evidence type="ECO:0000313" key="3">
    <source>
        <dbReference type="EMBL" id="SNT07499.1"/>
    </source>
</evidence>
<accession>A0A239JP04</accession>